<dbReference type="InterPro" id="IPR000639">
    <property type="entry name" value="Epox_hydrolase-like"/>
</dbReference>
<dbReference type="Proteomes" id="UP000594263">
    <property type="component" value="Unplaced"/>
</dbReference>
<dbReference type="EnsemblPlants" id="Kaladp0030s0075.1.v1.1">
    <property type="protein sequence ID" value="Kaladp0030s0075.1.v1.1"/>
    <property type="gene ID" value="Kaladp0030s0075.v1.1"/>
</dbReference>
<dbReference type="EC" id="3.3.2.10" evidence="2"/>
<evidence type="ECO:0000259" key="8">
    <source>
        <dbReference type="Pfam" id="PF00561"/>
    </source>
</evidence>
<comment type="pathway">
    <text evidence="1">Secondary metabolite biosynthesis; terpenoid biosynthesis.</text>
</comment>
<evidence type="ECO:0000256" key="1">
    <source>
        <dbReference type="ARBA" id="ARBA00004721"/>
    </source>
</evidence>
<dbReference type="FunFam" id="3.40.50.1820:FF:000161">
    <property type="entry name" value="Epoxide hydrolase"/>
    <property type="match status" value="1"/>
</dbReference>
<feature type="domain" description="AB hydrolase-1" evidence="8">
    <location>
        <begin position="26"/>
        <end position="305"/>
    </location>
</feature>
<dbReference type="Gene3D" id="3.40.50.1820">
    <property type="entry name" value="alpha/beta hydrolase"/>
    <property type="match status" value="1"/>
</dbReference>
<dbReference type="Gramene" id="Kaladp0030s0075.1.v1.1">
    <property type="protein sequence ID" value="Kaladp0030s0075.1.v1.1"/>
    <property type="gene ID" value="Kaladp0030s0075.v1.1"/>
</dbReference>
<name>A0A7N0TAR0_KALFE</name>
<reference evidence="9" key="1">
    <citation type="submission" date="2021-01" db="UniProtKB">
        <authorList>
            <consortium name="EnsemblPlants"/>
        </authorList>
    </citation>
    <scope>IDENTIFICATION</scope>
</reference>
<comment type="function">
    <text evidence="6">Epoxide hydrolase involved in the biosynthesis of cucurbitacin and mogroside tetracyclic triterpene natural products (e.g. siamenoside I and mogrosides IV, V and VI). Cucurbitacins have cytotoxic properties and exhibit deterrent taste as a defense barrier against herbivores. Mogrosides are nonsugar highly oxygenated compounds used as high-intensity zero-calorie sweeteners; they also possess pharmacological properties such as regulating immunity, lowering blood sugar and lipid levels, protecting the liver, and acting as antioxidants and antitumor agents. Catalyzes the hydrolysis of aromatic epoxide-containing substrates, such as the conversion of 24,25-epoxycucurbitadienol to 24,25-dihydroxycucurbitadienol.</text>
</comment>
<accession>A0A7N0TAR0</accession>
<keyword evidence="10" id="KW-1185">Reference proteome</keyword>
<sequence>MEKIEHKTIHTNGINLHVAELGQGQPILFLHGFPELWYSWRHQMLALSSLGYRTIAPDLRGYGDSDAPKSPDQYTVLHVVGDLVGLLDALGIDKVFLVAHDWGAIIAWNLCLFRPDRVMALVNTSVGFDWFRPRDSVMKPVERFRSLFGDDYYVCRFQDPGEAEEYFAHLSIKQTVKIFLTGRDPRPPMMPKKIGFGVPPDYQIPLPSWLSEEDVNYYASKFDKSGFTGGLNYYRCLDLSWELTGPWHGQQIQVPVKFIVGDQDITYHIPGAKEYIHGEGFKRDVPYLEEVVVMEGVAHFLMQEKPDEISSHIHNFIKKFQSSKM</sequence>
<evidence type="ECO:0000256" key="4">
    <source>
        <dbReference type="ARBA" id="ARBA00038334"/>
    </source>
</evidence>
<dbReference type="OMA" id="GSINWYR"/>
<keyword evidence="3" id="KW-0378">Hydrolase</keyword>
<dbReference type="GO" id="GO:0004301">
    <property type="term" value="F:epoxide hydrolase activity"/>
    <property type="evidence" value="ECO:0007669"/>
    <property type="project" value="UniProtKB-EC"/>
</dbReference>
<evidence type="ECO:0000256" key="5">
    <source>
        <dbReference type="ARBA" id="ARBA00051067"/>
    </source>
</evidence>
<dbReference type="PANTHER" id="PTHR43329">
    <property type="entry name" value="EPOXIDE HYDROLASE"/>
    <property type="match status" value="1"/>
</dbReference>
<evidence type="ECO:0000256" key="7">
    <source>
        <dbReference type="ARBA" id="ARBA00093212"/>
    </source>
</evidence>
<evidence type="ECO:0000256" key="6">
    <source>
        <dbReference type="ARBA" id="ARBA00058358"/>
    </source>
</evidence>
<dbReference type="SUPFAM" id="SSF53474">
    <property type="entry name" value="alpha/beta-Hydrolases"/>
    <property type="match status" value="1"/>
</dbReference>
<dbReference type="AlphaFoldDB" id="A0A7N0TAR0"/>
<evidence type="ECO:0000313" key="10">
    <source>
        <dbReference type="Proteomes" id="UP000594263"/>
    </source>
</evidence>
<comment type="similarity">
    <text evidence="4">Belongs to the AB hydrolase superfamily. Epoxide hydrolase family.</text>
</comment>
<organism evidence="9 10">
    <name type="scientific">Kalanchoe fedtschenkoi</name>
    <name type="common">Lavender scallops</name>
    <name type="synonym">South American air plant</name>
    <dbReference type="NCBI Taxonomy" id="63787"/>
    <lineage>
        <taxon>Eukaryota</taxon>
        <taxon>Viridiplantae</taxon>
        <taxon>Streptophyta</taxon>
        <taxon>Embryophyta</taxon>
        <taxon>Tracheophyta</taxon>
        <taxon>Spermatophyta</taxon>
        <taxon>Magnoliopsida</taxon>
        <taxon>eudicotyledons</taxon>
        <taxon>Gunneridae</taxon>
        <taxon>Pentapetalae</taxon>
        <taxon>Saxifragales</taxon>
        <taxon>Crassulaceae</taxon>
        <taxon>Kalanchoe</taxon>
    </lineage>
</organism>
<evidence type="ECO:0000256" key="3">
    <source>
        <dbReference type="ARBA" id="ARBA00022801"/>
    </source>
</evidence>
<comment type="catalytic activity">
    <reaction evidence="5">
        <text>an epoxide + H2O = an ethanediol</text>
        <dbReference type="Rhea" id="RHEA:19037"/>
        <dbReference type="ChEBI" id="CHEBI:15377"/>
        <dbReference type="ChEBI" id="CHEBI:32955"/>
        <dbReference type="ChEBI" id="CHEBI:140594"/>
        <dbReference type="EC" id="3.3.2.10"/>
    </reaction>
    <physiologicalReaction direction="left-to-right" evidence="5">
        <dbReference type="Rhea" id="RHEA:19038"/>
    </physiologicalReaction>
</comment>
<dbReference type="Pfam" id="PF00561">
    <property type="entry name" value="Abhydrolase_1"/>
    <property type="match status" value="1"/>
</dbReference>
<protein>
    <recommendedName>
        <fullName evidence="2">soluble epoxide hydrolase</fullName>
        <ecNumber evidence="2">3.3.2.10</ecNumber>
    </recommendedName>
</protein>
<dbReference type="PRINTS" id="PR00412">
    <property type="entry name" value="EPOXHYDRLASE"/>
</dbReference>
<comment type="catalytic activity">
    <reaction evidence="7">
        <text>(24S)-24,25-epoxycucurbitadienol + H2O = (24R)-24,25-dihydroxycucurbitadienol</text>
        <dbReference type="Rhea" id="RHEA:81855"/>
        <dbReference type="ChEBI" id="CHEBI:15377"/>
        <dbReference type="ChEBI" id="CHEBI:229949"/>
        <dbReference type="ChEBI" id="CHEBI:229950"/>
    </reaction>
    <physiologicalReaction direction="left-to-right" evidence="7">
        <dbReference type="Rhea" id="RHEA:81856"/>
    </physiologicalReaction>
</comment>
<proteinExistence type="inferred from homology"/>
<evidence type="ECO:0000313" key="9">
    <source>
        <dbReference type="EnsemblPlants" id="Kaladp0030s0075.1.v1.1"/>
    </source>
</evidence>
<evidence type="ECO:0000256" key="2">
    <source>
        <dbReference type="ARBA" id="ARBA00013006"/>
    </source>
</evidence>
<dbReference type="InterPro" id="IPR029058">
    <property type="entry name" value="AB_hydrolase_fold"/>
</dbReference>
<dbReference type="InterPro" id="IPR000073">
    <property type="entry name" value="AB_hydrolase_1"/>
</dbReference>